<gene>
    <name evidence="2" type="ORF">MERR_LOCUS958</name>
</gene>
<dbReference type="OrthoDB" id="1028232at2759"/>
<organism evidence="2 3">
    <name type="scientific">Microthlaspi erraticum</name>
    <dbReference type="NCBI Taxonomy" id="1685480"/>
    <lineage>
        <taxon>Eukaryota</taxon>
        <taxon>Viridiplantae</taxon>
        <taxon>Streptophyta</taxon>
        <taxon>Embryophyta</taxon>
        <taxon>Tracheophyta</taxon>
        <taxon>Spermatophyta</taxon>
        <taxon>Magnoliopsida</taxon>
        <taxon>eudicotyledons</taxon>
        <taxon>Gunneridae</taxon>
        <taxon>Pentapetalae</taxon>
        <taxon>rosids</taxon>
        <taxon>malvids</taxon>
        <taxon>Brassicales</taxon>
        <taxon>Brassicaceae</taxon>
        <taxon>Coluteocarpeae</taxon>
        <taxon>Microthlaspi</taxon>
    </lineage>
</organism>
<evidence type="ECO:0000313" key="2">
    <source>
        <dbReference type="EMBL" id="CAA7013724.1"/>
    </source>
</evidence>
<dbReference type="InterPro" id="IPR017451">
    <property type="entry name" value="F-box-assoc_interact_dom"/>
</dbReference>
<proteinExistence type="predicted"/>
<dbReference type="Pfam" id="PF08268">
    <property type="entry name" value="FBA_3"/>
    <property type="match status" value="1"/>
</dbReference>
<dbReference type="InterPro" id="IPR013187">
    <property type="entry name" value="F-box-assoc_dom_typ3"/>
</dbReference>
<dbReference type="AlphaFoldDB" id="A0A6D2HDY5"/>
<name>A0A6D2HDY5_9BRAS</name>
<dbReference type="EMBL" id="CACVBM020000066">
    <property type="protein sequence ID" value="CAA7013724.1"/>
    <property type="molecule type" value="Genomic_DNA"/>
</dbReference>
<dbReference type="PANTHER" id="PTHR31111:SF125">
    <property type="entry name" value="F-BOX PROTEIN CPR30-LIKE"/>
    <property type="match status" value="1"/>
</dbReference>
<feature type="domain" description="F-box associated beta-propeller type 3" evidence="1">
    <location>
        <begin position="6"/>
        <end position="131"/>
    </location>
</feature>
<evidence type="ECO:0000313" key="3">
    <source>
        <dbReference type="Proteomes" id="UP000467841"/>
    </source>
</evidence>
<protein>
    <recommendedName>
        <fullName evidence="1">F-box associated beta-propeller type 3 domain-containing protein</fullName>
    </recommendedName>
</protein>
<evidence type="ECO:0000259" key="1">
    <source>
        <dbReference type="Pfam" id="PF08268"/>
    </source>
</evidence>
<comment type="caution">
    <text evidence="2">The sequence shown here is derived from an EMBL/GenBank/DDBJ whole genome shotgun (WGS) entry which is preliminary data.</text>
</comment>
<sequence length="133" mass="15416">MSWDDERGNVEHQVLTVETEKPMSWRVIECAIAHYPTSNGTCINGVLYYKPNPNKSAIICFDNRSETYSFVRTMESSVSSDKSTLINYKGKLGALLPEECGRITEAMRRFEMWVLEDPEKHEWSKQIYELPCE</sequence>
<reference evidence="2" key="1">
    <citation type="submission" date="2020-01" db="EMBL/GenBank/DDBJ databases">
        <authorList>
            <person name="Mishra B."/>
        </authorList>
    </citation>
    <scope>NUCLEOTIDE SEQUENCE [LARGE SCALE GENOMIC DNA]</scope>
</reference>
<dbReference type="NCBIfam" id="TIGR01640">
    <property type="entry name" value="F_box_assoc_1"/>
    <property type="match status" value="1"/>
</dbReference>
<dbReference type="PANTHER" id="PTHR31111">
    <property type="entry name" value="BNAA05G37150D PROTEIN-RELATED"/>
    <property type="match status" value="1"/>
</dbReference>
<dbReference type="Proteomes" id="UP000467841">
    <property type="component" value="Unassembled WGS sequence"/>
</dbReference>
<keyword evidence="3" id="KW-1185">Reference proteome</keyword>
<accession>A0A6D2HDY5</accession>